<dbReference type="InterPro" id="IPR010648">
    <property type="entry name" value="UPF0270"/>
</dbReference>
<organism evidence="2 3">
    <name type="scientific">Reinekea blandensis MED297</name>
    <dbReference type="NCBI Taxonomy" id="314283"/>
    <lineage>
        <taxon>Bacteria</taxon>
        <taxon>Pseudomonadati</taxon>
        <taxon>Pseudomonadota</taxon>
        <taxon>Gammaproteobacteria</taxon>
        <taxon>Oceanospirillales</taxon>
        <taxon>Saccharospirillaceae</taxon>
        <taxon>Reinekea</taxon>
    </lineage>
</organism>
<dbReference type="Pfam" id="PF06794">
    <property type="entry name" value="UPF0270"/>
    <property type="match status" value="1"/>
</dbReference>
<keyword evidence="3" id="KW-1185">Reference proteome</keyword>
<evidence type="ECO:0008006" key="4">
    <source>
        <dbReference type="Google" id="ProtNLM"/>
    </source>
</evidence>
<reference evidence="2 3" key="1">
    <citation type="submission" date="2006-02" db="EMBL/GenBank/DDBJ databases">
        <authorList>
            <person name="Pinhassi J."/>
            <person name="Pedros-Alio C."/>
            <person name="Ferriera S."/>
            <person name="Johnson J."/>
            <person name="Kravitz S."/>
            <person name="Halpern A."/>
            <person name="Remington K."/>
            <person name="Beeson K."/>
            <person name="Tran B."/>
            <person name="Rogers Y.-H."/>
            <person name="Friedman R."/>
            <person name="Venter J.C."/>
        </authorList>
    </citation>
    <scope>NUCLEOTIDE SEQUENCE [LARGE SCALE GENOMIC DNA]</scope>
    <source>
        <strain evidence="2 3">MED297</strain>
    </source>
</reference>
<sequence>MIVPADQLSQEALRGVIEEWLTRQAQEALVDHSEWPTQVENVKQQLLSGRLLLTWDDEQQSLNIQRAEDLS</sequence>
<dbReference type="AlphaFoldDB" id="A4BHE1"/>
<dbReference type="Proteomes" id="UP000005953">
    <property type="component" value="Unassembled WGS sequence"/>
</dbReference>
<evidence type="ECO:0000256" key="1">
    <source>
        <dbReference type="ARBA" id="ARBA00006450"/>
    </source>
</evidence>
<proteinExistence type="inferred from homology"/>
<dbReference type="Gene3D" id="1.10.10.610">
    <property type="entry name" value="YehU-like"/>
    <property type="match status" value="1"/>
</dbReference>
<dbReference type="EMBL" id="AAOE01000020">
    <property type="protein sequence ID" value="EAR08489.1"/>
    <property type="molecule type" value="Genomic_DNA"/>
</dbReference>
<comment type="caution">
    <text evidence="2">The sequence shown here is derived from an EMBL/GenBank/DDBJ whole genome shotgun (WGS) entry which is preliminary data.</text>
</comment>
<name>A4BHE1_9GAMM</name>
<dbReference type="SUPFAM" id="SSF118001">
    <property type="entry name" value="YehU-like"/>
    <property type="match status" value="1"/>
</dbReference>
<dbReference type="STRING" id="314283.MED297_17892"/>
<accession>A4BHE1</accession>
<gene>
    <name evidence="2" type="ORF">MED297_17892</name>
</gene>
<evidence type="ECO:0000313" key="3">
    <source>
        <dbReference type="Proteomes" id="UP000005953"/>
    </source>
</evidence>
<protein>
    <recommendedName>
        <fullName evidence="4">YheU family protein</fullName>
    </recommendedName>
</protein>
<dbReference type="InterPro" id="IPR036685">
    <property type="entry name" value="YehU-like_sf"/>
</dbReference>
<evidence type="ECO:0000313" key="2">
    <source>
        <dbReference type="EMBL" id="EAR08489.1"/>
    </source>
</evidence>
<dbReference type="OrthoDB" id="6120729at2"/>
<comment type="similarity">
    <text evidence="1">Belongs to the UPF0270 family.</text>
</comment>
<dbReference type="RefSeq" id="WP_008044020.1">
    <property type="nucleotide sequence ID" value="NZ_CH724150.1"/>
</dbReference>
<dbReference type="HOGENOM" id="CLU_186759_2_0_6"/>